<comment type="pathway">
    <text evidence="1">Amino-acid biosynthesis; L-arginine biosynthesis; N(2)-acetyl-L-ornithine from L-glutamate: step 3/4.</text>
</comment>
<dbReference type="GO" id="GO:0006526">
    <property type="term" value="P:L-arginine biosynthetic process"/>
    <property type="evidence" value="ECO:0007669"/>
    <property type="project" value="UniProtKB-KW"/>
</dbReference>
<organism evidence="9">
    <name type="scientific">marine metagenome</name>
    <dbReference type="NCBI Taxonomy" id="408172"/>
    <lineage>
        <taxon>unclassified sequences</taxon>
        <taxon>metagenomes</taxon>
        <taxon>ecological metagenomes</taxon>
    </lineage>
</organism>
<proteinExistence type="inferred from homology"/>
<keyword evidence="4" id="KW-0028">Amino-acid biosynthesis</keyword>
<evidence type="ECO:0000256" key="5">
    <source>
        <dbReference type="ARBA" id="ARBA00022857"/>
    </source>
</evidence>
<feature type="domain" description="Semialdehyde dehydrogenase NAD-binding" evidence="8">
    <location>
        <begin position="8"/>
        <end position="145"/>
    </location>
</feature>
<evidence type="ECO:0000313" key="9">
    <source>
        <dbReference type="EMBL" id="SVB25921.1"/>
    </source>
</evidence>
<dbReference type="Gene3D" id="3.30.360.10">
    <property type="entry name" value="Dihydrodipicolinate Reductase, domain 2"/>
    <property type="match status" value="1"/>
</dbReference>
<comment type="catalytic activity">
    <reaction evidence="7">
        <text>N-acetyl-L-glutamate 5-semialdehyde + phosphate + NADP(+) = N-acetyl-L-glutamyl 5-phosphate + NADPH + H(+)</text>
        <dbReference type="Rhea" id="RHEA:21588"/>
        <dbReference type="ChEBI" id="CHEBI:15378"/>
        <dbReference type="ChEBI" id="CHEBI:29123"/>
        <dbReference type="ChEBI" id="CHEBI:43474"/>
        <dbReference type="ChEBI" id="CHEBI:57783"/>
        <dbReference type="ChEBI" id="CHEBI:57936"/>
        <dbReference type="ChEBI" id="CHEBI:58349"/>
        <dbReference type="EC" id="1.2.1.38"/>
    </reaction>
</comment>
<dbReference type="HAMAP" id="MF_00150">
    <property type="entry name" value="ArgC_type1"/>
    <property type="match status" value="1"/>
</dbReference>
<dbReference type="Pfam" id="PF22698">
    <property type="entry name" value="Semialdhyde_dhC_1"/>
    <property type="match status" value="1"/>
</dbReference>
<dbReference type="Gene3D" id="3.40.50.720">
    <property type="entry name" value="NAD(P)-binding Rossmann-like Domain"/>
    <property type="match status" value="1"/>
</dbReference>
<keyword evidence="3" id="KW-0055">Arginine biosynthesis</keyword>
<evidence type="ECO:0000256" key="4">
    <source>
        <dbReference type="ARBA" id="ARBA00022605"/>
    </source>
</evidence>
<dbReference type="GO" id="GO:0003942">
    <property type="term" value="F:N-acetyl-gamma-glutamyl-phosphate reductase activity"/>
    <property type="evidence" value="ECO:0007669"/>
    <property type="project" value="UniProtKB-EC"/>
</dbReference>
<reference evidence="9" key="1">
    <citation type="submission" date="2018-05" db="EMBL/GenBank/DDBJ databases">
        <authorList>
            <person name="Lanie J.A."/>
            <person name="Ng W.-L."/>
            <person name="Kazmierczak K.M."/>
            <person name="Andrzejewski T.M."/>
            <person name="Davidsen T.M."/>
            <person name="Wayne K.J."/>
            <person name="Tettelin H."/>
            <person name="Glass J.I."/>
            <person name="Rusch D."/>
            <person name="Podicherti R."/>
            <person name="Tsui H.-C.T."/>
            <person name="Winkler M.E."/>
        </authorList>
    </citation>
    <scope>NUCLEOTIDE SEQUENCE</scope>
</reference>
<dbReference type="AlphaFoldDB" id="A0A382CJV7"/>
<dbReference type="SUPFAM" id="SSF51735">
    <property type="entry name" value="NAD(P)-binding Rossmann-fold domains"/>
    <property type="match status" value="1"/>
</dbReference>
<dbReference type="PANTHER" id="PTHR32338:SF10">
    <property type="entry name" value="N-ACETYL-GAMMA-GLUTAMYL-PHOSPHATE REDUCTASE, CHLOROPLASTIC-RELATED"/>
    <property type="match status" value="1"/>
</dbReference>
<dbReference type="InterPro" id="IPR023013">
    <property type="entry name" value="AGPR_AS"/>
</dbReference>
<dbReference type="FunFam" id="3.30.360.10:FF:000014">
    <property type="entry name" value="N-acetyl-gamma-glutamyl-phosphate reductase"/>
    <property type="match status" value="1"/>
</dbReference>
<dbReference type="CDD" id="cd23934">
    <property type="entry name" value="AGPR_1_C"/>
    <property type="match status" value="1"/>
</dbReference>
<dbReference type="PANTHER" id="PTHR32338">
    <property type="entry name" value="N-ACETYL-GAMMA-GLUTAMYL-PHOSPHATE REDUCTASE, CHLOROPLASTIC-RELATED-RELATED"/>
    <property type="match status" value="1"/>
</dbReference>
<dbReference type="GO" id="GO:0051287">
    <property type="term" value="F:NAD binding"/>
    <property type="evidence" value="ECO:0007669"/>
    <property type="project" value="InterPro"/>
</dbReference>
<accession>A0A382CJV7</accession>
<dbReference type="GO" id="GO:0070401">
    <property type="term" value="F:NADP+ binding"/>
    <property type="evidence" value="ECO:0007669"/>
    <property type="project" value="InterPro"/>
</dbReference>
<sequence>MVGNKMIRIGIVGATGYTGTELLRLLSFHDAAEVVIATSNERKGELITDVFPSLKQFDLRFVGHDSEELYSCDLIFFATPNATAMNYVPTMLDQGCRVIDLSADFRIQSSKTWEYWYKQKHACPELLETAVYGLPELNRDQISKANLVANPGCYPTAVTLGLLPAIKNGLIETKGIIANAVSGVSGAGRKAVLSKEFSDFTESFKAYGVFTHRHLPEITQILNDVKPASDISLTFTPHLVSMHRGIHTTLYTKLKASPDEIRDHYANFYSHEKFVDVLSEGSYPETKTVKMTNMCNIALHFNNDKPEQLIILSVIDNLVKGAAGQAIQNMNLMFGLDEETGLVSSELNV</sequence>
<evidence type="ECO:0000256" key="3">
    <source>
        <dbReference type="ARBA" id="ARBA00022571"/>
    </source>
</evidence>
<evidence type="ECO:0000256" key="6">
    <source>
        <dbReference type="ARBA" id="ARBA00023002"/>
    </source>
</evidence>
<dbReference type="InterPro" id="IPR036291">
    <property type="entry name" value="NAD(P)-bd_dom_sf"/>
</dbReference>
<dbReference type="InterPro" id="IPR000706">
    <property type="entry name" value="AGPR_type-1"/>
</dbReference>
<dbReference type="CDD" id="cd17895">
    <property type="entry name" value="AGPR_1_N"/>
    <property type="match status" value="1"/>
</dbReference>
<dbReference type="EC" id="1.2.1.38" evidence="2"/>
<dbReference type="EMBL" id="UINC01034687">
    <property type="protein sequence ID" value="SVB25921.1"/>
    <property type="molecule type" value="Genomic_DNA"/>
</dbReference>
<dbReference type="NCBIfam" id="TIGR01850">
    <property type="entry name" value="argC"/>
    <property type="match status" value="1"/>
</dbReference>
<name>A0A382CJV7_9ZZZZ</name>
<dbReference type="InterPro" id="IPR000534">
    <property type="entry name" value="Semialdehyde_DH_NAD-bd"/>
</dbReference>
<evidence type="ECO:0000256" key="1">
    <source>
        <dbReference type="ARBA" id="ARBA00004862"/>
    </source>
</evidence>
<protein>
    <recommendedName>
        <fullName evidence="2">N-acetyl-gamma-glutamyl-phosphate reductase</fullName>
        <ecNumber evidence="2">1.2.1.38</ecNumber>
    </recommendedName>
</protein>
<dbReference type="InterPro" id="IPR058924">
    <property type="entry name" value="AGPR_dimerisation_dom"/>
</dbReference>
<dbReference type="SUPFAM" id="SSF55347">
    <property type="entry name" value="Glyceraldehyde-3-phosphate dehydrogenase-like, C-terminal domain"/>
    <property type="match status" value="1"/>
</dbReference>
<dbReference type="InterPro" id="IPR050085">
    <property type="entry name" value="AGPR"/>
</dbReference>
<dbReference type="SMART" id="SM00859">
    <property type="entry name" value="Semialdhyde_dh"/>
    <property type="match status" value="1"/>
</dbReference>
<gene>
    <name evidence="9" type="ORF">METZ01_LOCUS178775</name>
</gene>
<dbReference type="Pfam" id="PF01118">
    <property type="entry name" value="Semialdhyde_dh"/>
    <property type="match status" value="1"/>
</dbReference>
<evidence type="ECO:0000259" key="8">
    <source>
        <dbReference type="SMART" id="SM00859"/>
    </source>
</evidence>
<evidence type="ECO:0000256" key="7">
    <source>
        <dbReference type="ARBA" id="ARBA00050557"/>
    </source>
</evidence>
<keyword evidence="5" id="KW-0521">NADP</keyword>
<keyword evidence="6" id="KW-0560">Oxidoreductase</keyword>
<evidence type="ECO:0000256" key="2">
    <source>
        <dbReference type="ARBA" id="ARBA00013072"/>
    </source>
</evidence>
<dbReference type="PROSITE" id="PS01224">
    <property type="entry name" value="ARGC"/>
    <property type="match status" value="1"/>
</dbReference>